<evidence type="ECO:0000313" key="4">
    <source>
        <dbReference type="EMBL" id="NQV65560.1"/>
    </source>
</evidence>
<dbReference type="AlphaFoldDB" id="A0A972W068"/>
<dbReference type="GO" id="GO:0016787">
    <property type="term" value="F:hydrolase activity"/>
    <property type="evidence" value="ECO:0007669"/>
    <property type="project" value="UniProtKB-KW"/>
</dbReference>
<name>A0A972W068_9GAMM</name>
<dbReference type="InterPro" id="IPR007502">
    <property type="entry name" value="Helicase-assoc_dom"/>
</dbReference>
<dbReference type="Proteomes" id="UP000754644">
    <property type="component" value="Unassembled WGS sequence"/>
</dbReference>
<protein>
    <submittedName>
        <fullName evidence="4">ATP-dependent helicase HrpB</fullName>
    </submittedName>
</protein>
<comment type="caution">
    <text evidence="4">The sequence shown here is derived from an EMBL/GenBank/DDBJ whole genome shotgun (WGS) entry which is preliminary data.</text>
</comment>
<dbReference type="GO" id="GO:0004386">
    <property type="term" value="F:helicase activity"/>
    <property type="evidence" value="ECO:0007669"/>
    <property type="project" value="UniProtKB-KW"/>
</dbReference>
<organism evidence="4 5">
    <name type="scientific">SAR86 cluster bacterium</name>
    <dbReference type="NCBI Taxonomy" id="2030880"/>
    <lineage>
        <taxon>Bacteria</taxon>
        <taxon>Pseudomonadati</taxon>
        <taxon>Pseudomonadota</taxon>
        <taxon>Gammaproteobacteria</taxon>
        <taxon>SAR86 cluster</taxon>
    </lineage>
</organism>
<keyword evidence="2 4" id="KW-0547">Nucleotide-binding</keyword>
<evidence type="ECO:0000259" key="3">
    <source>
        <dbReference type="SMART" id="SM00847"/>
    </source>
</evidence>
<keyword evidence="2 4" id="KW-0067">ATP-binding</keyword>
<reference evidence="4" key="1">
    <citation type="submission" date="2020-05" db="EMBL/GenBank/DDBJ databases">
        <title>Sulfur intermediates as new biogeochemical hubs in an aquatic model microbial ecosystem.</title>
        <authorList>
            <person name="Vigneron A."/>
        </authorList>
    </citation>
    <scope>NUCLEOTIDE SEQUENCE</scope>
    <source>
        <strain evidence="4">Bin.250</strain>
    </source>
</reference>
<dbReference type="EMBL" id="JABMOJ010000347">
    <property type="protein sequence ID" value="NQV65560.1"/>
    <property type="molecule type" value="Genomic_DNA"/>
</dbReference>
<feature type="non-terminal residue" evidence="4">
    <location>
        <position position="1"/>
    </location>
</feature>
<evidence type="ECO:0000256" key="1">
    <source>
        <dbReference type="ARBA" id="ARBA00022801"/>
    </source>
</evidence>
<keyword evidence="1" id="KW-0378">Hydrolase</keyword>
<dbReference type="Pfam" id="PF08482">
    <property type="entry name" value="HrpB_C"/>
    <property type="match status" value="1"/>
</dbReference>
<proteinExistence type="predicted"/>
<dbReference type="SMART" id="SM00847">
    <property type="entry name" value="HA2"/>
    <property type="match status" value="1"/>
</dbReference>
<dbReference type="PANTHER" id="PTHR43519:SF1">
    <property type="entry name" value="ATP-DEPENDENT RNA HELICASE HRPB"/>
    <property type="match status" value="1"/>
</dbReference>
<gene>
    <name evidence="4" type="ORF">HQ497_09360</name>
</gene>
<dbReference type="Pfam" id="PF24473">
    <property type="entry name" value="CON_HrpB"/>
    <property type="match status" value="1"/>
</dbReference>
<feature type="domain" description="Helicase-associated" evidence="3">
    <location>
        <begin position="34"/>
        <end position="142"/>
    </location>
</feature>
<keyword evidence="2 4" id="KW-0347">Helicase</keyword>
<accession>A0A972W068</accession>
<dbReference type="Gene3D" id="1.20.120.1080">
    <property type="match status" value="1"/>
</dbReference>
<dbReference type="InterPro" id="IPR013689">
    <property type="entry name" value="RNA_helicase_ATP-dep_HrpB_C"/>
</dbReference>
<dbReference type="PANTHER" id="PTHR43519">
    <property type="entry name" value="ATP-DEPENDENT RNA HELICASE HRPB"/>
    <property type="match status" value="1"/>
</dbReference>
<sequence>ADLAPLALQLLSWGVQAPGELRWIDMPPAGAWQQGIDLLVILGAVAKDHNKHEGSRWVLTPHGIRLAALPLHPRLGHLLLAGAEVGELKTAALLASLLSDRDPMSQENPDISQRLAILRGDQSCPPRHRGWASRTRDLAQQFSRQVRPQVLSISAVSLSPAQLPGYLLACAYPDRIARRRHAGGYQLANGRGAAFAAAHYLGQAHWLALAEVTGGAKGDSIRSGATLDPVLFDSLLENLVRIETVAEWDKKANRFIAERRWLLGALVLQRQMLEQVPPGLRGEVLVQYVRDQGLDMLRWTPGLRQWQARVELVRAVTKDSAWPDVSDAGLLATLSEWLLPYLDNVKSLADFRKLDLAAILSARLSWPLSQQLDKLAPLRLSVPTGSHIAIDYTRNPPVLAVKLQEMFGCDSTPLIVNGQQPLLIHLLSPAGRPLQVTMDLAGFWRSSYHDVKKEMKGRYPKHPWPDNPLLALPTRYTKK</sequence>
<evidence type="ECO:0000313" key="5">
    <source>
        <dbReference type="Proteomes" id="UP000754644"/>
    </source>
</evidence>
<evidence type="ECO:0000256" key="2">
    <source>
        <dbReference type="ARBA" id="ARBA00022806"/>
    </source>
</evidence>
<dbReference type="InterPro" id="IPR056329">
    <property type="entry name" value="CON_HrpB"/>
</dbReference>